<feature type="binding site" evidence="9">
    <location>
        <position position="143"/>
    </location>
    <ligand>
        <name>L-tryptophan</name>
        <dbReference type="ChEBI" id="CHEBI:57912"/>
    </ligand>
</feature>
<dbReference type="GO" id="GO:0005524">
    <property type="term" value="F:ATP binding"/>
    <property type="evidence" value="ECO:0007669"/>
    <property type="project" value="UniProtKB-UniRule"/>
</dbReference>
<feature type="binding site" evidence="9">
    <location>
        <begin position="201"/>
        <end position="205"/>
    </location>
    <ligand>
        <name>ATP</name>
        <dbReference type="ChEBI" id="CHEBI:30616"/>
    </ligand>
</feature>
<dbReference type="PANTHER" id="PTHR43766:SF1">
    <property type="entry name" value="TRYPTOPHAN--TRNA LIGASE, MITOCHONDRIAL"/>
    <property type="match status" value="1"/>
</dbReference>
<dbReference type="FunFam" id="3.40.50.620:FF:000144">
    <property type="entry name" value="Tryptophan--tRNA ligase"/>
    <property type="match status" value="1"/>
</dbReference>
<dbReference type="InterPro" id="IPR050203">
    <property type="entry name" value="Trp-tRNA_synthetase"/>
</dbReference>
<comment type="subunit">
    <text evidence="9">Homodimer.</text>
</comment>
<keyword evidence="6 9" id="KW-0648">Protein biosynthesis</keyword>
<evidence type="ECO:0000256" key="6">
    <source>
        <dbReference type="ARBA" id="ARBA00022917"/>
    </source>
</evidence>
<evidence type="ECO:0000256" key="10">
    <source>
        <dbReference type="RuleBase" id="RU363036"/>
    </source>
</evidence>
<gene>
    <name evidence="9" type="primary">trpS</name>
    <name evidence="11" type="ORF">SAMN05421743_12417</name>
</gene>
<organism evidence="11 12">
    <name type="scientific">Thalassobacillus cyri</name>
    <dbReference type="NCBI Taxonomy" id="571932"/>
    <lineage>
        <taxon>Bacteria</taxon>
        <taxon>Bacillati</taxon>
        <taxon>Bacillota</taxon>
        <taxon>Bacilli</taxon>
        <taxon>Bacillales</taxon>
        <taxon>Bacillaceae</taxon>
        <taxon>Thalassobacillus</taxon>
    </lineage>
</organism>
<keyword evidence="2 9" id="KW-0963">Cytoplasm</keyword>
<dbReference type="InterPro" id="IPR014729">
    <property type="entry name" value="Rossmann-like_a/b/a_fold"/>
</dbReference>
<name>A0A1H4H8M8_9BACI</name>
<dbReference type="AlphaFoldDB" id="A0A1H4H8M8"/>
<reference evidence="11 12" key="1">
    <citation type="submission" date="2016-10" db="EMBL/GenBank/DDBJ databases">
        <authorList>
            <person name="de Groot N.N."/>
        </authorList>
    </citation>
    <scope>NUCLEOTIDE SEQUENCE [LARGE SCALE GENOMIC DNA]</scope>
    <source>
        <strain evidence="11 12">CCM7597</strain>
    </source>
</reference>
<dbReference type="PANTHER" id="PTHR43766">
    <property type="entry name" value="TRYPTOPHAN--TRNA LIGASE, MITOCHONDRIAL"/>
    <property type="match status" value="1"/>
</dbReference>
<evidence type="ECO:0000256" key="3">
    <source>
        <dbReference type="ARBA" id="ARBA00022598"/>
    </source>
</evidence>
<dbReference type="NCBIfam" id="NF009207">
    <property type="entry name" value="PRK12556.1"/>
    <property type="match status" value="1"/>
</dbReference>
<dbReference type="GO" id="GO:0006436">
    <property type="term" value="P:tryptophanyl-tRNA aminoacylation"/>
    <property type="evidence" value="ECO:0007669"/>
    <property type="project" value="UniProtKB-UniRule"/>
</dbReference>
<protein>
    <recommendedName>
        <fullName evidence="9">Tryptophan--tRNA ligase</fullName>
        <ecNumber evidence="9">6.1.1.2</ecNumber>
    </recommendedName>
    <alternativeName>
        <fullName evidence="9">Tryptophanyl-tRNA synthetase</fullName>
        <shortName evidence="9">TrpRS</shortName>
    </alternativeName>
</protein>
<dbReference type="HAMAP" id="MF_00140_B">
    <property type="entry name" value="Trp_tRNA_synth_B"/>
    <property type="match status" value="1"/>
</dbReference>
<comment type="function">
    <text evidence="9">Catalyzes the attachment of tryptophan to tRNA(Trp).</text>
</comment>
<comment type="caution">
    <text evidence="9">Lacks conserved residue(s) required for the propagation of feature annotation.</text>
</comment>
<dbReference type="EC" id="6.1.1.2" evidence="9"/>
<feature type="binding site" evidence="9">
    <location>
        <position position="194"/>
    </location>
    <ligand>
        <name>ATP</name>
        <dbReference type="ChEBI" id="CHEBI:30616"/>
    </ligand>
</feature>
<dbReference type="FunFam" id="1.10.240.10:FF:000005">
    <property type="entry name" value="Tryptophan--tRNA ligase"/>
    <property type="match status" value="1"/>
</dbReference>
<dbReference type="GO" id="GO:0005829">
    <property type="term" value="C:cytosol"/>
    <property type="evidence" value="ECO:0007669"/>
    <property type="project" value="TreeGrafter"/>
</dbReference>
<dbReference type="Proteomes" id="UP000198584">
    <property type="component" value="Unassembled WGS sequence"/>
</dbReference>
<evidence type="ECO:0000256" key="7">
    <source>
        <dbReference type="ARBA" id="ARBA00023146"/>
    </source>
</evidence>
<dbReference type="PROSITE" id="PS00178">
    <property type="entry name" value="AA_TRNA_LIGASE_I"/>
    <property type="match status" value="1"/>
</dbReference>
<keyword evidence="4 9" id="KW-0547">Nucleotide-binding</keyword>
<evidence type="ECO:0000256" key="8">
    <source>
        <dbReference type="ARBA" id="ARBA00049929"/>
    </source>
</evidence>
<evidence type="ECO:0000256" key="4">
    <source>
        <dbReference type="ARBA" id="ARBA00022741"/>
    </source>
</evidence>
<dbReference type="PRINTS" id="PR01039">
    <property type="entry name" value="TRNASYNTHTRP"/>
</dbReference>
<evidence type="ECO:0000313" key="11">
    <source>
        <dbReference type="EMBL" id="SEB18045.1"/>
    </source>
</evidence>
<comment type="subcellular location">
    <subcellularLocation>
        <location evidence="9">Cytoplasm</location>
    </subcellularLocation>
</comment>
<keyword evidence="12" id="KW-1185">Reference proteome</keyword>
<evidence type="ECO:0000313" key="12">
    <source>
        <dbReference type="Proteomes" id="UP000198584"/>
    </source>
</evidence>
<comment type="catalytic activity">
    <reaction evidence="8 9">
        <text>tRNA(Trp) + L-tryptophan + ATP = L-tryptophyl-tRNA(Trp) + AMP + diphosphate + H(+)</text>
        <dbReference type="Rhea" id="RHEA:24080"/>
        <dbReference type="Rhea" id="RHEA-COMP:9671"/>
        <dbReference type="Rhea" id="RHEA-COMP:9705"/>
        <dbReference type="ChEBI" id="CHEBI:15378"/>
        <dbReference type="ChEBI" id="CHEBI:30616"/>
        <dbReference type="ChEBI" id="CHEBI:33019"/>
        <dbReference type="ChEBI" id="CHEBI:57912"/>
        <dbReference type="ChEBI" id="CHEBI:78442"/>
        <dbReference type="ChEBI" id="CHEBI:78535"/>
        <dbReference type="ChEBI" id="CHEBI:456215"/>
        <dbReference type="EC" id="6.1.1.2"/>
    </reaction>
</comment>
<dbReference type="CDD" id="cd00806">
    <property type="entry name" value="TrpRS_core"/>
    <property type="match status" value="1"/>
</dbReference>
<evidence type="ECO:0000256" key="1">
    <source>
        <dbReference type="ARBA" id="ARBA00005594"/>
    </source>
</evidence>
<feature type="binding site" evidence="9">
    <location>
        <begin position="10"/>
        <end position="12"/>
    </location>
    <ligand>
        <name>ATP</name>
        <dbReference type="ChEBI" id="CHEBI:30616"/>
    </ligand>
</feature>
<comment type="similarity">
    <text evidence="1 9 10">Belongs to the class-I aminoacyl-tRNA synthetase family.</text>
</comment>
<dbReference type="RefSeq" id="WP_093046668.1">
    <property type="nucleotide sequence ID" value="NZ_FNQR01000024.1"/>
</dbReference>
<dbReference type="InterPro" id="IPR024109">
    <property type="entry name" value="Trp-tRNA-ligase_bac-type"/>
</dbReference>
<dbReference type="Gene3D" id="3.40.50.620">
    <property type="entry name" value="HUPs"/>
    <property type="match status" value="1"/>
</dbReference>
<dbReference type="SUPFAM" id="SSF52374">
    <property type="entry name" value="Nucleotidylyl transferase"/>
    <property type="match status" value="1"/>
</dbReference>
<keyword evidence="7 9" id="KW-0030">Aminoacyl-tRNA synthetase</keyword>
<dbReference type="Gene3D" id="1.10.240.10">
    <property type="entry name" value="Tyrosyl-Transfer RNA Synthetase"/>
    <property type="match status" value="1"/>
</dbReference>
<proteinExistence type="inferred from homology"/>
<dbReference type="InterPro" id="IPR001412">
    <property type="entry name" value="aa-tRNA-synth_I_CS"/>
</dbReference>
<dbReference type="EMBL" id="FNQR01000024">
    <property type="protein sequence ID" value="SEB18045.1"/>
    <property type="molecule type" value="Genomic_DNA"/>
</dbReference>
<dbReference type="InterPro" id="IPR002305">
    <property type="entry name" value="aa-tRNA-synth_Ic"/>
</dbReference>
<dbReference type="Pfam" id="PF00579">
    <property type="entry name" value="tRNA-synt_1b"/>
    <property type="match status" value="1"/>
</dbReference>
<feature type="short sequence motif" description="'KMSKS' region" evidence="9">
    <location>
        <begin position="201"/>
        <end position="205"/>
    </location>
</feature>
<sequence>MLRRTITGVKPTGTPHVGNYIGAIKPALELAEDEQRETFYFIADLHALNSIHDGAQLKQLTYEVAATWLALGLDPETSMFYRQSDVKELVHLQWILSSVTSKGLMNRAHAYKAKMDDNLAQGKTEDDGVNMGLFNYPIMMAADILLFQSDEVPVGKDNIQHIEMARDIAGSFNHFYGNTFKLPDFIVAEETAVIPGLDGRKMSKSYGNTIPLFEEEKKLNKLVNRIITDSAAPDAPKNTEGSTLFSLFQSFATDKETEQMRQAFTQGISYGEIKKELFSVMNRKLSEPRKKYQNLMENKAKIEQLLSEGAEKVRPIAKAKLAEVHKKVGLH</sequence>
<dbReference type="InterPro" id="IPR002306">
    <property type="entry name" value="Trp-tRNA-ligase"/>
</dbReference>
<keyword evidence="3 9" id="KW-0436">Ligase</keyword>
<feature type="binding site" evidence="9">
    <location>
        <begin position="155"/>
        <end position="157"/>
    </location>
    <ligand>
        <name>ATP</name>
        <dbReference type="ChEBI" id="CHEBI:30616"/>
    </ligand>
</feature>
<accession>A0A1H4H8M8</accession>
<feature type="binding site" evidence="9">
    <location>
        <begin position="18"/>
        <end position="19"/>
    </location>
    <ligand>
        <name>ATP</name>
        <dbReference type="ChEBI" id="CHEBI:30616"/>
    </ligand>
</feature>
<dbReference type="NCBIfam" id="TIGR00233">
    <property type="entry name" value="trpS"/>
    <property type="match status" value="1"/>
</dbReference>
<evidence type="ECO:0000256" key="9">
    <source>
        <dbReference type="HAMAP-Rule" id="MF_00140"/>
    </source>
</evidence>
<evidence type="ECO:0000256" key="2">
    <source>
        <dbReference type="ARBA" id="ARBA00022490"/>
    </source>
</evidence>
<evidence type="ECO:0000256" key="5">
    <source>
        <dbReference type="ARBA" id="ARBA00022840"/>
    </source>
</evidence>
<dbReference type="GO" id="GO:0004830">
    <property type="term" value="F:tryptophan-tRNA ligase activity"/>
    <property type="evidence" value="ECO:0007669"/>
    <property type="project" value="UniProtKB-UniRule"/>
</dbReference>
<dbReference type="STRING" id="571932.SAMN05421743_12417"/>
<dbReference type="OrthoDB" id="9801042at2"/>
<keyword evidence="5 9" id="KW-0067">ATP-binding</keyword>